<dbReference type="SUPFAM" id="SSF52833">
    <property type="entry name" value="Thioredoxin-like"/>
    <property type="match status" value="1"/>
</dbReference>
<keyword evidence="2" id="KW-1185">Reference proteome</keyword>
<dbReference type="Proteomes" id="UP001216390">
    <property type="component" value="Chromosome"/>
</dbReference>
<sequence length="146" mass="15462">MERLLLVVALGLVAVAVAALLRSRTRLDAPTRPTWAVPDQVDRREFARPDAPWLVAVFSSSTCLACRGTWEKARQLESDDVAVQDIDAIAGKALHERYGVDAVPMLLVAGPDGSVRASFLGEPPTADLWSAVADARAGAEGPSEGA</sequence>
<evidence type="ECO:0008006" key="3">
    <source>
        <dbReference type="Google" id="ProtNLM"/>
    </source>
</evidence>
<dbReference type="EMBL" id="CP116942">
    <property type="protein sequence ID" value="WCO68511.1"/>
    <property type="molecule type" value="Genomic_DNA"/>
</dbReference>
<dbReference type="AlphaFoldDB" id="A0AAF0BSL4"/>
<evidence type="ECO:0000313" key="1">
    <source>
        <dbReference type="EMBL" id="WCO68511.1"/>
    </source>
</evidence>
<dbReference type="Gene3D" id="3.40.30.10">
    <property type="entry name" value="Glutaredoxin"/>
    <property type="match status" value="1"/>
</dbReference>
<accession>A0AAF0BSL4</accession>
<dbReference type="KEGG" id="ima:PO878_07190"/>
<protein>
    <recommendedName>
        <fullName evidence="3">Thioredoxin domain-containing protein</fullName>
    </recommendedName>
</protein>
<organism evidence="1 2">
    <name type="scientific">Iamia majanohamensis</name>
    <dbReference type="NCBI Taxonomy" id="467976"/>
    <lineage>
        <taxon>Bacteria</taxon>
        <taxon>Bacillati</taxon>
        <taxon>Actinomycetota</taxon>
        <taxon>Acidimicrobiia</taxon>
        <taxon>Acidimicrobiales</taxon>
        <taxon>Iamiaceae</taxon>
        <taxon>Iamia</taxon>
    </lineage>
</organism>
<reference evidence="1" key="1">
    <citation type="submission" date="2023-01" db="EMBL/GenBank/DDBJ databases">
        <title>The diversity of Class Acidimicrobiia in South China Sea sediment environments and the proposal of Iamia marina sp. nov., a novel species of the genus Iamia.</title>
        <authorList>
            <person name="He Y."/>
            <person name="Tian X."/>
        </authorList>
    </citation>
    <scope>NUCLEOTIDE SEQUENCE</scope>
    <source>
        <strain evidence="1">DSM 19957</strain>
    </source>
</reference>
<dbReference type="InterPro" id="IPR036249">
    <property type="entry name" value="Thioredoxin-like_sf"/>
</dbReference>
<dbReference type="RefSeq" id="WP_272738027.1">
    <property type="nucleotide sequence ID" value="NZ_CP116942.1"/>
</dbReference>
<proteinExistence type="predicted"/>
<gene>
    <name evidence="1" type="ORF">PO878_07190</name>
</gene>
<evidence type="ECO:0000313" key="2">
    <source>
        <dbReference type="Proteomes" id="UP001216390"/>
    </source>
</evidence>
<name>A0AAF0BSL4_9ACTN</name>